<dbReference type="InterPro" id="IPR011991">
    <property type="entry name" value="ArsR-like_HTH"/>
</dbReference>
<gene>
    <name evidence="6" type="ordered locus">Huta_1816</name>
</gene>
<dbReference type="OrthoDB" id="46231at2157"/>
<evidence type="ECO:0000256" key="3">
    <source>
        <dbReference type="ARBA" id="ARBA00023163"/>
    </source>
</evidence>
<feature type="domain" description="HTH arsR-type" evidence="4">
    <location>
        <begin position="5"/>
        <end position="107"/>
    </location>
</feature>
<dbReference type="InterPro" id="IPR001845">
    <property type="entry name" value="HTH_ArsR_DNA-bd_dom"/>
</dbReference>
<organism evidence="6 7">
    <name type="scientific">Halorhabdus utahensis (strain DSM 12940 / JCM 11049 / AX-2)</name>
    <dbReference type="NCBI Taxonomy" id="519442"/>
    <lineage>
        <taxon>Archaea</taxon>
        <taxon>Methanobacteriati</taxon>
        <taxon>Methanobacteriota</taxon>
        <taxon>Stenosarchaea group</taxon>
        <taxon>Halobacteria</taxon>
        <taxon>Halobacteriales</taxon>
        <taxon>Haloarculaceae</taxon>
        <taxon>Halorhabdus</taxon>
    </lineage>
</organism>
<dbReference type="SMART" id="SM00418">
    <property type="entry name" value="HTH_ARSR"/>
    <property type="match status" value="1"/>
</dbReference>
<dbReference type="STRING" id="519442.Huta_1816"/>
<dbReference type="AlphaFoldDB" id="C7NRQ0"/>
<dbReference type="eggNOG" id="arCOG01681">
    <property type="taxonomic scope" value="Archaea"/>
</dbReference>
<dbReference type="NCBIfam" id="NF033788">
    <property type="entry name" value="HTH_metalloreg"/>
    <property type="match status" value="1"/>
</dbReference>
<dbReference type="HOGENOM" id="CLU_097806_6_1_2"/>
<dbReference type="PANTHER" id="PTHR33154">
    <property type="entry name" value="TRANSCRIPTIONAL REGULATOR, ARSR FAMILY"/>
    <property type="match status" value="1"/>
</dbReference>
<proteinExistence type="predicted"/>
<reference evidence="6 7" key="1">
    <citation type="journal article" date="2009" name="Stand. Genomic Sci.">
        <title>Complete genome sequence of Halorhabdus utahensis type strain (AX-2).</title>
        <authorList>
            <person name="Anderson I."/>
            <person name="Tindall B.J."/>
            <person name="Pomrenke H."/>
            <person name="Goker M."/>
            <person name="Lapidus A."/>
            <person name="Nolan M."/>
            <person name="Copeland A."/>
            <person name="Glavina Del Rio T."/>
            <person name="Chen F."/>
            <person name="Tice H."/>
            <person name="Cheng J.F."/>
            <person name="Lucas S."/>
            <person name="Chertkov O."/>
            <person name="Bruce D."/>
            <person name="Brettin T."/>
            <person name="Detter J.C."/>
            <person name="Han C."/>
            <person name="Goodwin L."/>
            <person name="Land M."/>
            <person name="Hauser L."/>
            <person name="Chang Y.J."/>
            <person name="Jeffries C.D."/>
            <person name="Pitluck S."/>
            <person name="Pati A."/>
            <person name="Mavromatis K."/>
            <person name="Ivanova N."/>
            <person name="Ovchinnikova G."/>
            <person name="Chen A."/>
            <person name="Palaniappan K."/>
            <person name="Chain P."/>
            <person name="Rohde M."/>
            <person name="Bristow J."/>
            <person name="Eisen J.A."/>
            <person name="Markowitz V."/>
            <person name="Hugenholtz P."/>
            <person name="Kyrpides N.C."/>
            <person name="Klenk H.P."/>
        </authorList>
    </citation>
    <scope>NUCLEOTIDE SEQUENCE [LARGE SCALE GENOMIC DNA]</scope>
    <source>
        <strain evidence="7">DSM 12940 / JCM 11049 / AX-2</strain>
    </source>
</reference>
<dbReference type="InterPro" id="IPR005471">
    <property type="entry name" value="Tscrpt_reg_IclR_N"/>
</dbReference>
<keyword evidence="1" id="KW-0805">Transcription regulation</keyword>
<dbReference type="PROSITE" id="PS50987">
    <property type="entry name" value="HTH_ARSR_2"/>
    <property type="match status" value="1"/>
</dbReference>
<name>C7NRQ0_HALUD</name>
<keyword evidence="2" id="KW-0238">DNA-binding</keyword>
<dbReference type="InterPro" id="IPR036390">
    <property type="entry name" value="WH_DNA-bd_sf"/>
</dbReference>
<dbReference type="SUPFAM" id="SSF46785">
    <property type="entry name" value="Winged helix' DNA-binding domain"/>
    <property type="match status" value="1"/>
</dbReference>
<dbReference type="EMBL" id="CP001687">
    <property type="protein sequence ID" value="ACV11986.1"/>
    <property type="molecule type" value="Genomic_DNA"/>
</dbReference>
<evidence type="ECO:0000256" key="2">
    <source>
        <dbReference type="ARBA" id="ARBA00023125"/>
    </source>
</evidence>
<dbReference type="Proteomes" id="UP000002071">
    <property type="component" value="Chromosome"/>
</dbReference>
<dbReference type="CDD" id="cd00090">
    <property type="entry name" value="HTH_ARSR"/>
    <property type="match status" value="1"/>
</dbReference>
<feature type="domain" description="HTH iclR-type" evidence="5">
    <location>
        <begin position="19"/>
        <end position="82"/>
    </location>
</feature>
<dbReference type="RefSeq" id="WP_015789558.1">
    <property type="nucleotide sequence ID" value="NC_013158.1"/>
</dbReference>
<keyword evidence="7" id="KW-1185">Reference proteome</keyword>
<accession>C7NRQ0</accession>
<dbReference type="GeneID" id="8384104"/>
<dbReference type="PRINTS" id="PR00778">
    <property type="entry name" value="HTHARSR"/>
</dbReference>
<evidence type="ECO:0000256" key="1">
    <source>
        <dbReference type="ARBA" id="ARBA00023015"/>
    </source>
</evidence>
<dbReference type="KEGG" id="hut:Huta_1816"/>
<sequence length="110" mass="12650">MIEHTEDSLYEQQADLCTVFSNAKRLKLLDLLMDDSERTVTELQEATGIPQSTVSRHLKLMRDQGVVTKRNDGVHSYYTLSDERVATSMELMRDVLIDRLEHDDQLAVPE</sequence>
<dbReference type="PANTHER" id="PTHR33154:SF33">
    <property type="entry name" value="TRANSCRIPTIONAL REPRESSOR SDPR"/>
    <property type="match status" value="1"/>
</dbReference>
<dbReference type="PROSITE" id="PS51077">
    <property type="entry name" value="HTH_ICLR"/>
    <property type="match status" value="1"/>
</dbReference>
<evidence type="ECO:0000259" key="5">
    <source>
        <dbReference type="PROSITE" id="PS51077"/>
    </source>
</evidence>
<keyword evidence="3" id="KW-0804">Transcription</keyword>
<evidence type="ECO:0000259" key="4">
    <source>
        <dbReference type="PROSITE" id="PS50987"/>
    </source>
</evidence>
<dbReference type="GO" id="GO:0003700">
    <property type="term" value="F:DNA-binding transcription factor activity"/>
    <property type="evidence" value="ECO:0007669"/>
    <property type="project" value="InterPro"/>
</dbReference>
<dbReference type="InterPro" id="IPR051081">
    <property type="entry name" value="HTH_MetalResp_TranReg"/>
</dbReference>
<protein>
    <submittedName>
        <fullName evidence="6">Transcriptional regulator, ArsR family</fullName>
    </submittedName>
</protein>
<dbReference type="Pfam" id="PF01022">
    <property type="entry name" value="HTH_5"/>
    <property type="match status" value="1"/>
</dbReference>
<dbReference type="GO" id="GO:0003677">
    <property type="term" value="F:DNA binding"/>
    <property type="evidence" value="ECO:0007669"/>
    <property type="project" value="UniProtKB-KW"/>
</dbReference>
<evidence type="ECO:0000313" key="6">
    <source>
        <dbReference type="EMBL" id="ACV11986.1"/>
    </source>
</evidence>
<evidence type="ECO:0000313" key="7">
    <source>
        <dbReference type="Proteomes" id="UP000002071"/>
    </source>
</evidence>
<dbReference type="Gene3D" id="1.10.10.10">
    <property type="entry name" value="Winged helix-like DNA-binding domain superfamily/Winged helix DNA-binding domain"/>
    <property type="match status" value="1"/>
</dbReference>
<dbReference type="InterPro" id="IPR036388">
    <property type="entry name" value="WH-like_DNA-bd_sf"/>
</dbReference>